<dbReference type="Proteomes" id="UP000218554">
    <property type="component" value="Chromosome"/>
</dbReference>
<dbReference type="KEGG" id="pfuw:KF707C_37010"/>
<feature type="compositionally biased region" description="Basic and acidic residues" evidence="1">
    <location>
        <begin position="1"/>
        <end position="23"/>
    </location>
</feature>
<evidence type="ECO:0000313" key="2">
    <source>
        <dbReference type="EMBL" id="BAU75389.1"/>
    </source>
</evidence>
<reference evidence="3" key="1">
    <citation type="submission" date="2015-05" db="EMBL/GenBank/DDBJ databases">
        <title>Draft genome sequencing of a biphenyl-degrading bacterium, Pseudomonas balearica KF707 (=NBRC110670).</title>
        <authorList>
            <person name="Kimura N."/>
            <person name="Hirose J."/>
            <person name="Watanabe T."/>
            <person name="Suenaga H."/>
            <person name="Fujihara H."/>
            <person name="Noguchi M."/>
            <person name="Hashimoto M."/>
            <person name="Shimodaira J."/>
            <person name="Tsuchikane K."/>
            <person name="Hosoyama A."/>
            <person name="Yamazoe A."/>
            <person name="Fujita N."/>
            <person name="Furukawa K."/>
        </authorList>
    </citation>
    <scope>NUCLEOTIDE SEQUENCE [LARGE SCALE GENOMIC DNA]</scope>
    <source>
        <strain evidence="3">DSM 10086 / NBRC 110670 / KF707</strain>
    </source>
</reference>
<reference evidence="2 3" key="2">
    <citation type="journal article" date="2017" name="Int. J. Syst. Evol. Microbiol.">
        <title>Pseudomonas furukawaii sp. nov., a polychlorinated biphenyl-degrading bacterium isolated from biphenyl-contaminated soil in Japan.</title>
        <authorList>
            <person name="Kimura N."/>
            <person name="Watanabe T."/>
            <person name="Suenaga H."/>
            <person name="Fujihara H."/>
            <person name="Futagami T."/>
            <person name="Goto M."/>
            <person name="Hanada S."/>
            <person name="Hirose J."/>
        </authorList>
    </citation>
    <scope>NUCLEOTIDE SEQUENCE [LARGE SCALE GENOMIC DNA]</scope>
    <source>
        <strain evidence="3">DSM 10086 / NBRC 110670 / KF707</strain>
    </source>
</reference>
<name>A0AAD1FGR1_METFU</name>
<protein>
    <submittedName>
        <fullName evidence="2">Uncharacterized protein</fullName>
    </submittedName>
</protein>
<proteinExistence type="predicted"/>
<sequence length="39" mass="4205">MGHGQSRKEGVGDDGRSAGCEKRVYHKRPFASLATDAND</sequence>
<gene>
    <name evidence="2" type="ORF">KF707C_37010</name>
</gene>
<feature type="region of interest" description="Disordered" evidence="1">
    <location>
        <begin position="1"/>
        <end position="25"/>
    </location>
</feature>
<accession>A0AAD1FGR1</accession>
<evidence type="ECO:0000313" key="3">
    <source>
        <dbReference type="Proteomes" id="UP000218554"/>
    </source>
</evidence>
<evidence type="ECO:0000256" key="1">
    <source>
        <dbReference type="SAM" id="MobiDB-lite"/>
    </source>
</evidence>
<organism evidence="2 3">
    <name type="scientific">Metapseudomonas furukawaii</name>
    <name type="common">Pseudomonas furukawaii</name>
    <dbReference type="NCBI Taxonomy" id="1149133"/>
    <lineage>
        <taxon>Bacteria</taxon>
        <taxon>Pseudomonadati</taxon>
        <taxon>Pseudomonadota</taxon>
        <taxon>Gammaproteobacteria</taxon>
        <taxon>Pseudomonadales</taxon>
        <taxon>Pseudomonadaceae</taxon>
        <taxon>Metapseudomonas</taxon>
    </lineage>
</organism>
<keyword evidence="3" id="KW-1185">Reference proteome</keyword>
<dbReference type="AlphaFoldDB" id="A0AAD1FGR1"/>
<dbReference type="EMBL" id="AP014862">
    <property type="protein sequence ID" value="BAU75389.1"/>
    <property type="molecule type" value="Genomic_DNA"/>
</dbReference>